<keyword evidence="2" id="KW-1185">Reference proteome</keyword>
<dbReference type="Gene3D" id="3.40.50.300">
    <property type="entry name" value="P-loop containing nucleotide triphosphate hydrolases"/>
    <property type="match status" value="1"/>
</dbReference>
<dbReference type="Gene3D" id="1.10.8.730">
    <property type="match status" value="1"/>
</dbReference>
<dbReference type="PANTHER" id="PTHR30121:SF6">
    <property type="entry name" value="SLR6007 PROTEIN"/>
    <property type="match status" value="1"/>
</dbReference>
<dbReference type="EMBL" id="CP060635">
    <property type="protein sequence ID" value="QNM07907.1"/>
    <property type="molecule type" value="Genomic_DNA"/>
</dbReference>
<dbReference type="SUPFAM" id="SSF52540">
    <property type="entry name" value="P-loop containing nucleoside triphosphate hydrolases"/>
    <property type="match status" value="1"/>
</dbReference>
<dbReference type="NCBIfam" id="NF045971">
    <property type="entry name" value="conju_CD1110"/>
    <property type="match status" value="1"/>
</dbReference>
<name>A0A7G9GAS5_9FIRM</name>
<dbReference type="KEGG" id="whj:H9Q79_13440"/>
<organism evidence="1 2">
    <name type="scientific">Wansuia hejianensis</name>
    <dbReference type="NCBI Taxonomy" id="2763667"/>
    <lineage>
        <taxon>Bacteria</taxon>
        <taxon>Bacillati</taxon>
        <taxon>Bacillota</taxon>
        <taxon>Clostridia</taxon>
        <taxon>Lachnospirales</taxon>
        <taxon>Lachnospiraceae</taxon>
        <taxon>Wansuia</taxon>
    </lineage>
</organism>
<protein>
    <recommendedName>
        <fullName evidence="3">TraG P-loop domain-containing protein</fullName>
    </recommendedName>
</protein>
<accession>A0A7G9GAS5</accession>
<sequence length="874" mass="99170">MAVLHAIRNFQKSARLTQPLFRIPKCVRQAFQIYRIYADGIFQLEDRKGKEKDLYDRAYLFADMNYINKNDEEKREVLMALMQFLNAMNADFKITAMNVSRNTEQYLDGLYREQNREAYPEVSKGMREWREELEQRGSMGDVNRLLYLTVTVRALRYTDAKTYFSSLEIQLARLFQAFDSRIFPLQAGERLAALGAFFRGQEQIEDDSRGLGKLPAILPVSLDADKDYLDMGCMYASVLTAREYTSSLREDRVFQCLSTLPYPSICTIDVAPTGQAALKDMLAAAHINQERTIATEIDTKRKRGLAALGTSYAKEKQREELEAYQDQVEENNESGFLAGLLVVVTAQSEEELRQRIEGVQAVSRENGVKLELYHWVQIKALNTALPIGCRLVDNLRAFLTSSFVALQPFYAQELQEAGGVLYGLNRTTGNLVIGNRKRLYSPHGIVIGHTGSGKSFFLKSTEISQVLLGTDDDLICIDPQNELQEICREFGGQFLSLEAQGECHINPLEIPEQIFDSGDELRKNQFIADQCAWASAFCESIMKNMVYTQEHRVLVNRCVRNLYQRAFAQKKRKWQPTLVDLRQEIEDAMGRATEPSEASILRRIYNSLEEQVGGSSDLFSHQSNVTFQNRLLVFGLKKVDPEDWLPVMTTVMHFLTNRMTYNQQHDTATRMIVDETQVICAQKSSADILLKAVTTYRKFGGICTLVFQNLSRVLENPELRDMLSNCGYKCIFDQGGVDAAALREIQELSDVEYQSLAEAVPGYCLMIWGTKTILLDARMSGDNCLYEKFSTNFHEKKERRQEAGDPLAREGTLDVEILRIAQAVPVGKEELQELLPCTPGELDAALQRLCREGRLEAVPFAGKLQYRTGKGDGL</sequence>
<evidence type="ECO:0000313" key="2">
    <source>
        <dbReference type="Proteomes" id="UP000515860"/>
    </source>
</evidence>
<dbReference type="InterPro" id="IPR027417">
    <property type="entry name" value="P-loop_NTPase"/>
</dbReference>
<evidence type="ECO:0008006" key="3">
    <source>
        <dbReference type="Google" id="ProtNLM"/>
    </source>
</evidence>
<dbReference type="PANTHER" id="PTHR30121">
    <property type="entry name" value="UNCHARACTERIZED PROTEIN YJGR-RELATED"/>
    <property type="match status" value="1"/>
</dbReference>
<reference evidence="1 2" key="1">
    <citation type="submission" date="2020-08" db="EMBL/GenBank/DDBJ databases">
        <authorList>
            <person name="Liu C."/>
            <person name="Sun Q."/>
        </authorList>
    </citation>
    <scope>NUCLEOTIDE SEQUENCE [LARGE SCALE GENOMIC DNA]</scope>
    <source>
        <strain evidence="1 2">NSJ-29</strain>
    </source>
</reference>
<dbReference type="InterPro" id="IPR051162">
    <property type="entry name" value="T4SS_component"/>
</dbReference>
<gene>
    <name evidence="1" type="ORF">H9Q79_13440</name>
</gene>
<dbReference type="AlphaFoldDB" id="A0A7G9GAS5"/>
<dbReference type="Proteomes" id="UP000515860">
    <property type="component" value="Chromosome"/>
</dbReference>
<proteinExistence type="predicted"/>
<evidence type="ECO:0000313" key="1">
    <source>
        <dbReference type="EMBL" id="QNM07907.1"/>
    </source>
</evidence>
<dbReference type="RefSeq" id="WP_118648702.1">
    <property type="nucleotide sequence ID" value="NZ_CP060635.1"/>
</dbReference>